<dbReference type="EMBL" id="VCKY01000114">
    <property type="protein sequence ID" value="TMR14098.1"/>
    <property type="molecule type" value="Genomic_DNA"/>
</dbReference>
<evidence type="ECO:0000313" key="2">
    <source>
        <dbReference type="EMBL" id="TMR14098.1"/>
    </source>
</evidence>
<sequence length="123" mass="13570">MTGMTQEPEQKPAGHGSDCGHLSVNVDQLVNDMIGGQPAHRQAYLQDARTHYEAKLLAKTLRAVDRAMMAEGIGRPVRERIIARALYGGPLTPQEAEARMREQAGWLESREEALRQLRLPAGA</sequence>
<comment type="caution">
    <text evidence="2">The sequence shown here is derived from an EMBL/GenBank/DDBJ whole genome shotgun (WGS) entry which is preliminary data.</text>
</comment>
<feature type="region of interest" description="Disordered" evidence="1">
    <location>
        <begin position="1"/>
        <end position="21"/>
    </location>
</feature>
<gene>
    <name evidence="2" type="ORF">ETD86_29575</name>
</gene>
<evidence type="ECO:0000313" key="3">
    <source>
        <dbReference type="Proteomes" id="UP000309128"/>
    </source>
</evidence>
<proteinExistence type="predicted"/>
<organism evidence="2 3">
    <name type="scientific">Nonomuraea turkmeniaca</name>
    <dbReference type="NCBI Taxonomy" id="103838"/>
    <lineage>
        <taxon>Bacteria</taxon>
        <taxon>Bacillati</taxon>
        <taxon>Actinomycetota</taxon>
        <taxon>Actinomycetes</taxon>
        <taxon>Streptosporangiales</taxon>
        <taxon>Streptosporangiaceae</taxon>
        <taxon>Nonomuraea</taxon>
    </lineage>
</organism>
<protein>
    <submittedName>
        <fullName evidence="2">Uncharacterized protein</fullName>
    </submittedName>
</protein>
<accession>A0A5S4FA37</accession>
<reference evidence="2 3" key="1">
    <citation type="submission" date="2019-05" db="EMBL/GenBank/DDBJ databases">
        <title>Draft genome sequence of Nonomuraea turkmeniaca DSM 43926.</title>
        <authorList>
            <person name="Saricaoglu S."/>
            <person name="Isik K."/>
        </authorList>
    </citation>
    <scope>NUCLEOTIDE SEQUENCE [LARGE SCALE GENOMIC DNA]</scope>
    <source>
        <strain evidence="2 3">DSM 43926</strain>
    </source>
</reference>
<dbReference type="AlphaFoldDB" id="A0A5S4FA37"/>
<dbReference type="RefSeq" id="WP_138669540.1">
    <property type="nucleotide sequence ID" value="NZ_VCKY01000114.1"/>
</dbReference>
<keyword evidence="3" id="KW-1185">Reference proteome</keyword>
<name>A0A5S4FA37_9ACTN</name>
<evidence type="ECO:0000256" key="1">
    <source>
        <dbReference type="SAM" id="MobiDB-lite"/>
    </source>
</evidence>
<dbReference type="Proteomes" id="UP000309128">
    <property type="component" value="Unassembled WGS sequence"/>
</dbReference>